<reference evidence="2 4" key="1">
    <citation type="journal article" date="2012" name="Nature">
        <title>Algal genomes reveal evolutionary mosaicism and the fate of nucleomorphs.</title>
        <authorList>
            <consortium name="DOE Joint Genome Institute"/>
            <person name="Curtis B.A."/>
            <person name="Tanifuji G."/>
            <person name="Burki F."/>
            <person name="Gruber A."/>
            <person name="Irimia M."/>
            <person name="Maruyama S."/>
            <person name="Arias M.C."/>
            <person name="Ball S.G."/>
            <person name="Gile G.H."/>
            <person name="Hirakawa Y."/>
            <person name="Hopkins J.F."/>
            <person name="Kuo A."/>
            <person name="Rensing S.A."/>
            <person name="Schmutz J."/>
            <person name="Symeonidi A."/>
            <person name="Elias M."/>
            <person name="Eveleigh R.J."/>
            <person name="Herman E.K."/>
            <person name="Klute M.J."/>
            <person name="Nakayama T."/>
            <person name="Obornik M."/>
            <person name="Reyes-Prieto A."/>
            <person name="Armbrust E.V."/>
            <person name="Aves S.J."/>
            <person name="Beiko R.G."/>
            <person name="Coutinho P."/>
            <person name="Dacks J.B."/>
            <person name="Durnford D.G."/>
            <person name="Fast N.M."/>
            <person name="Green B.R."/>
            <person name="Grisdale C.J."/>
            <person name="Hempel F."/>
            <person name="Henrissat B."/>
            <person name="Hoppner M.P."/>
            <person name="Ishida K."/>
            <person name="Kim E."/>
            <person name="Koreny L."/>
            <person name="Kroth P.G."/>
            <person name="Liu Y."/>
            <person name="Malik S.B."/>
            <person name="Maier U.G."/>
            <person name="McRose D."/>
            <person name="Mock T."/>
            <person name="Neilson J.A."/>
            <person name="Onodera N.T."/>
            <person name="Poole A.M."/>
            <person name="Pritham E.J."/>
            <person name="Richards T.A."/>
            <person name="Rocap G."/>
            <person name="Roy S.W."/>
            <person name="Sarai C."/>
            <person name="Schaack S."/>
            <person name="Shirato S."/>
            <person name="Slamovits C.H."/>
            <person name="Spencer D.F."/>
            <person name="Suzuki S."/>
            <person name="Worden A.Z."/>
            <person name="Zauner S."/>
            <person name="Barry K."/>
            <person name="Bell C."/>
            <person name="Bharti A.K."/>
            <person name="Crow J.A."/>
            <person name="Grimwood J."/>
            <person name="Kramer R."/>
            <person name="Lindquist E."/>
            <person name="Lucas S."/>
            <person name="Salamov A."/>
            <person name="McFadden G.I."/>
            <person name="Lane C.E."/>
            <person name="Keeling P.J."/>
            <person name="Gray M.W."/>
            <person name="Grigoriev I.V."/>
            <person name="Archibald J.M."/>
        </authorList>
    </citation>
    <scope>NUCLEOTIDE SEQUENCE</scope>
    <source>
        <strain evidence="2 4">CCMP2712</strain>
    </source>
</reference>
<evidence type="ECO:0000313" key="4">
    <source>
        <dbReference type="Proteomes" id="UP000011087"/>
    </source>
</evidence>
<organism evidence="2">
    <name type="scientific">Guillardia theta (strain CCMP2712)</name>
    <name type="common">Cryptophyte</name>
    <dbReference type="NCBI Taxonomy" id="905079"/>
    <lineage>
        <taxon>Eukaryota</taxon>
        <taxon>Cryptophyceae</taxon>
        <taxon>Pyrenomonadales</taxon>
        <taxon>Geminigeraceae</taxon>
        <taxon>Guillardia</taxon>
    </lineage>
</organism>
<dbReference type="Proteomes" id="UP000011087">
    <property type="component" value="Unassembled WGS sequence"/>
</dbReference>
<evidence type="ECO:0000313" key="2">
    <source>
        <dbReference type="EMBL" id="EKX37618.1"/>
    </source>
</evidence>
<protein>
    <submittedName>
        <fullName evidence="2 3">Uncharacterized protein</fullName>
    </submittedName>
</protein>
<feature type="region of interest" description="Disordered" evidence="1">
    <location>
        <begin position="1"/>
        <end position="36"/>
    </location>
</feature>
<evidence type="ECO:0000256" key="1">
    <source>
        <dbReference type="SAM" id="MobiDB-lite"/>
    </source>
</evidence>
<dbReference type="PaxDb" id="55529-EKX37618"/>
<dbReference type="EnsemblProtists" id="EKX37618">
    <property type="protein sequence ID" value="EKX37618"/>
    <property type="gene ID" value="GUITHDRAFT_154933"/>
</dbReference>
<proteinExistence type="predicted"/>
<feature type="region of interest" description="Disordered" evidence="1">
    <location>
        <begin position="50"/>
        <end position="80"/>
    </location>
</feature>
<accession>L1IMX8</accession>
<gene>
    <name evidence="2" type="ORF">GUITHDRAFT_154933</name>
</gene>
<dbReference type="EMBL" id="JH993057">
    <property type="protein sequence ID" value="EKX37618.1"/>
    <property type="molecule type" value="Genomic_DNA"/>
</dbReference>
<dbReference type="HOGENOM" id="CLU_2594880_0_0_1"/>
<feature type="compositionally biased region" description="Polar residues" evidence="1">
    <location>
        <begin position="61"/>
        <end position="80"/>
    </location>
</feature>
<dbReference type="GeneID" id="17294320"/>
<evidence type="ECO:0000313" key="3">
    <source>
        <dbReference type="EnsemblProtists" id="EKX37618"/>
    </source>
</evidence>
<name>L1IMX8_GUITC</name>
<reference evidence="4" key="2">
    <citation type="submission" date="2012-11" db="EMBL/GenBank/DDBJ databases">
        <authorList>
            <person name="Kuo A."/>
            <person name="Curtis B.A."/>
            <person name="Tanifuji G."/>
            <person name="Burki F."/>
            <person name="Gruber A."/>
            <person name="Irimia M."/>
            <person name="Maruyama S."/>
            <person name="Arias M.C."/>
            <person name="Ball S.G."/>
            <person name="Gile G.H."/>
            <person name="Hirakawa Y."/>
            <person name="Hopkins J.F."/>
            <person name="Rensing S.A."/>
            <person name="Schmutz J."/>
            <person name="Symeonidi A."/>
            <person name="Elias M."/>
            <person name="Eveleigh R.J."/>
            <person name="Herman E.K."/>
            <person name="Klute M.J."/>
            <person name="Nakayama T."/>
            <person name="Obornik M."/>
            <person name="Reyes-Prieto A."/>
            <person name="Armbrust E.V."/>
            <person name="Aves S.J."/>
            <person name="Beiko R.G."/>
            <person name="Coutinho P."/>
            <person name="Dacks J.B."/>
            <person name="Durnford D.G."/>
            <person name="Fast N.M."/>
            <person name="Green B.R."/>
            <person name="Grisdale C."/>
            <person name="Hempe F."/>
            <person name="Henrissat B."/>
            <person name="Hoppner M.P."/>
            <person name="Ishida K.-I."/>
            <person name="Kim E."/>
            <person name="Koreny L."/>
            <person name="Kroth P.G."/>
            <person name="Liu Y."/>
            <person name="Malik S.-B."/>
            <person name="Maier U.G."/>
            <person name="McRose D."/>
            <person name="Mock T."/>
            <person name="Neilson J.A."/>
            <person name="Onodera N.T."/>
            <person name="Poole A.M."/>
            <person name="Pritham E.J."/>
            <person name="Richards T.A."/>
            <person name="Rocap G."/>
            <person name="Roy S.W."/>
            <person name="Sarai C."/>
            <person name="Schaack S."/>
            <person name="Shirato S."/>
            <person name="Slamovits C.H."/>
            <person name="Spencer D.F."/>
            <person name="Suzuki S."/>
            <person name="Worden A.Z."/>
            <person name="Zauner S."/>
            <person name="Barry K."/>
            <person name="Bell C."/>
            <person name="Bharti A.K."/>
            <person name="Crow J.A."/>
            <person name="Grimwood J."/>
            <person name="Kramer R."/>
            <person name="Lindquist E."/>
            <person name="Lucas S."/>
            <person name="Salamov A."/>
            <person name="McFadden G.I."/>
            <person name="Lane C.E."/>
            <person name="Keeling P.J."/>
            <person name="Gray M.W."/>
            <person name="Grigoriev I.V."/>
            <person name="Archibald J.M."/>
        </authorList>
    </citation>
    <scope>NUCLEOTIDE SEQUENCE</scope>
    <source>
        <strain evidence="4">CCMP2712</strain>
    </source>
</reference>
<dbReference type="RefSeq" id="XP_005824598.1">
    <property type="nucleotide sequence ID" value="XM_005824541.1"/>
</dbReference>
<dbReference type="KEGG" id="gtt:GUITHDRAFT_154933"/>
<dbReference type="AlphaFoldDB" id="L1IMX8"/>
<sequence length="80" mass="8862">MEDREDGHGKAPIPQDKKPHRCPRGMSATRQGGRGLYRAGRGIENLVEKQAERKKGKRPAMSTSIRQTTRSEGSLFAVSN</sequence>
<reference evidence="3" key="3">
    <citation type="submission" date="2016-03" db="UniProtKB">
        <authorList>
            <consortium name="EnsemblProtists"/>
        </authorList>
    </citation>
    <scope>IDENTIFICATION</scope>
</reference>
<keyword evidence="4" id="KW-1185">Reference proteome</keyword>